<dbReference type="STRING" id="1121416.SAMN02745220_02757"/>
<evidence type="ECO:0000259" key="1">
    <source>
        <dbReference type="Pfam" id="PF08349"/>
    </source>
</evidence>
<dbReference type="RefSeq" id="WP_073614040.1">
    <property type="nucleotide sequence ID" value="NZ_FRFE01000013.1"/>
</dbReference>
<feature type="domain" description="DUF1722" evidence="1">
    <location>
        <begin position="191"/>
        <end position="307"/>
    </location>
</feature>
<gene>
    <name evidence="2" type="ORF">SAMN02745220_02757</name>
</gene>
<dbReference type="PANTHER" id="PTHR30087">
    <property type="entry name" value="INNER MEMBRANE PROTEIN"/>
    <property type="match status" value="1"/>
</dbReference>
<dbReference type="Pfam" id="PF04463">
    <property type="entry name" value="2-thiour_desulf"/>
    <property type="match status" value="1"/>
</dbReference>
<dbReference type="InterPro" id="IPR007553">
    <property type="entry name" value="2-thiour_desulf"/>
</dbReference>
<sequence length="316" mass="37020">MDEKIRLGISSCLLGNPVRFDGGHKHDRFLTDTLGRYADYIPVCPEVECGMPIPREALRLVGTPEAPRLVTSRTNIDHTEQMQQWAEKRLRLLAEEQLDGFIFKSRSPSSGMERVKVYTNKGMPEKNGIGIFARAFMERFPNLPVEEEGRLHDPILRENFIERIFVHRRWRRLLAEKRTVGALVQFHTSHKLLLFSHSEKIYRDLGRLVAQARKIPDYELFTQYEQQLMAALKLRCTLKKHTNVLMHILGYFKKMLTSDEKQELLTIIDNFKEGLIPLIVPVTLINHYVRKYNEEYLADQYYLNPHPLELKLRNHA</sequence>
<dbReference type="PIRSF" id="PIRSF037004">
    <property type="entry name" value="UCP037004"/>
    <property type="match status" value="1"/>
</dbReference>
<dbReference type="AlphaFoldDB" id="A0A1M7Y9D8"/>
<evidence type="ECO:0000313" key="3">
    <source>
        <dbReference type="Proteomes" id="UP000184603"/>
    </source>
</evidence>
<dbReference type="InterPro" id="IPR017087">
    <property type="entry name" value="UCP037004"/>
</dbReference>
<dbReference type="InterPro" id="IPR013560">
    <property type="entry name" value="DUF1722"/>
</dbReference>
<keyword evidence="3" id="KW-1185">Reference proteome</keyword>
<dbReference type="Proteomes" id="UP000184603">
    <property type="component" value="Unassembled WGS sequence"/>
</dbReference>
<dbReference type="EMBL" id="FRFE01000013">
    <property type="protein sequence ID" value="SHO49252.1"/>
    <property type="molecule type" value="Genomic_DNA"/>
</dbReference>
<accession>A0A1M7Y9D8</accession>
<name>A0A1M7Y9D8_9BACT</name>
<dbReference type="OrthoDB" id="495783at2"/>
<dbReference type="PANTHER" id="PTHR30087:SF0">
    <property type="entry name" value="INNER MEMBRANE PROTEIN"/>
    <property type="match status" value="1"/>
</dbReference>
<evidence type="ECO:0000313" key="2">
    <source>
        <dbReference type="EMBL" id="SHO49252.1"/>
    </source>
</evidence>
<organism evidence="2 3">
    <name type="scientific">Desulfopila aestuarii DSM 18488</name>
    <dbReference type="NCBI Taxonomy" id="1121416"/>
    <lineage>
        <taxon>Bacteria</taxon>
        <taxon>Pseudomonadati</taxon>
        <taxon>Thermodesulfobacteriota</taxon>
        <taxon>Desulfobulbia</taxon>
        <taxon>Desulfobulbales</taxon>
        <taxon>Desulfocapsaceae</taxon>
        <taxon>Desulfopila</taxon>
    </lineage>
</organism>
<dbReference type="Pfam" id="PF08349">
    <property type="entry name" value="DUF1722"/>
    <property type="match status" value="1"/>
</dbReference>
<proteinExistence type="predicted"/>
<protein>
    <submittedName>
        <fullName evidence="2">Uncharacterized conserved protein YbbK, DUF523 family</fullName>
    </submittedName>
</protein>
<reference evidence="2 3" key="1">
    <citation type="submission" date="2016-12" db="EMBL/GenBank/DDBJ databases">
        <authorList>
            <person name="Song W.-J."/>
            <person name="Kurnit D.M."/>
        </authorList>
    </citation>
    <scope>NUCLEOTIDE SEQUENCE [LARGE SCALE GENOMIC DNA]</scope>
    <source>
        <strain evidence="2 3">DSM 18488</strain>
    </source>
</reference>